<evidence type="ECO:0000313" key="2">
    <source>
        <dbReference type="EMBL" id="OGF53224.1"/>
    </source>
</evidence>
<protein>
    <recommendedName>
        <fullName evidence="1">VWFA domain-containing protein</fullName>
    </recommendedName>
</protein>
<dbReference type="AlphaFoldDB" id="A0A1F5UPY9"/>
<dbReference type="InterPro" id="IPR002035">
    <property type="entry name" value="VWF_A"/>
</dbReference>
<comment type="caution">
    <text evidence="2">The sequence shown here is derived from an EMBL/GenBank/DDBJ whole genome shotgun (WGS) entry which is preliminary data.</text>
</comment>
<name>A0A1F5UPY9_FRAXR</name>
<dbReference type="InterPro" id="IPR002881">
    <property type="entry name" value="DUF58"/>
</dbReference>
<dbReference type="EMBL" id="MFGX01000109">
    <property type="protein sequence ID" value="OGF53224.1"/>
    <property type="molecule type" value="Genomic_DNA"/>
</dbReference>
<gene>
    <name evidence="2" type="ORF">A2Z21_09640</name>
</gene>
<feature type="domain" description="VWFA" evidence="1">
    <location>
        <begin position="79"/>
        <end position="238"/>
    </location>
</feature>
<dbReference type="Proteomes" id="UP000179157">
    <property type="component" value="Unassembled WGS sequence"/>
</dbReference>
<dbReference type="SMART" id="SM00327">
    <property type="entry name" value="VWA"/>
    <property type="match status" value="1"/>
</dbReference>
<sequence length="290" mass="33689">MKQLLDSRFLKKLENLRLIVRGRFHGTPSGRRLTPRAGMSLEFAEYKEYYPGDDLRYVDWSLYGRFDRLFIKVFTREEDVPIYLFLDVSRSMEMGNKLDYAARLAGALAYLGLKDLNRVGIFPFASDLRSGVPPRGGYRQVFEIFRFLQAVQPSGETSINESLTRFARIRRENGLAILISDMLSEDGYEEGLAQLLHHRYEITVLHLLAPEDLDPHLSGELRLQNVENQEELPIHASKTALKTYQEALTRYRKRLETYCRRHDIRYQLIPSGIPLEETVFQTLREGALLQ</sequence>
<accession>A0A1F5UPY9</accession>
<organism evidence="2 3">
    <name type="scientific">Fraserbacteria sp. (strain RBG_16_55_9)</name>
    <dbReference type="NCBI Taxonomy" id="1817864"/>
    <lineage>
        <taxon>Bacteria</taxon>
        <taxon>Candidatus Fraseribacteriota</taxon>
    </lineage>
</organism>
<proteinExistence type="predicted"/>
<dbReference type="STRING" id="1817864.A2Z21_09640"/>
<dbReference type="Pfam" id="PF01882">
    <property type="entry name" value="DUF58"/>
    <property type="match status" value="1"/>
</dbReference>
<evidence type="ECO:0000313" key="3">
    <source>
        <dbReference type="Proteomes" id="UP000179157"/>
    </source>
</evidence>
<reference evidence="2 3" key="1">
    <citation type="journal article" date="2016" name="Nat. Commun.">
        <title>Thousands of microbial genomes shed light on interconnected biogeochemical processes in an aquifer system.</title>
        <authorList>
            <person name="Anantharaman K."/>
            <person name="Brown C.T."/>
            <person name="Hug L.A."/>
            <person name="Sharon I."/>
            <person name="Castelle C.J."/>
            <person name="Probst A.J."/>
            <person name="Thomas B.C."/>
            <person name="Singh A."/>
            <person name="Wilkins M.J."/>
            <person name="Karaoz U."/>
            <person name="Brodie E.L."/>
            <person name="Williams K.H."/>
            <person name="Hubbard S.S."/>
            <person name="Banfield J.F."/>
        </authorList>
    </citation>
    <scope>NUCLEOTIDE SEQUENCE [LARGE SCALE GENOMIC DNA]</scope>
    <source>
        <strain evidence="3">RBG_16_55_9</strain>
    </source>
</reference>
<evidence type="ECO:0000259" key="1">
    <source>
        <dbReference type="SMART" id="SM00327"/>
    </source>
</evidence>
<dbReference type="PANTHER" id="PTHR33608">
    <property type="entry name" value="BLL2464 PROTEIN"/>
    <property type="match status" value="1"/>
</dbReference>
<dbReference type="Gene3D" id="3.40.50.410">
    <property type="entry name" value="von Willebrand factor, type A domain"/>
    <property type="match status" value="1"/>
</dbReference>
<dbReference type="InterPro" id="IPR036465">
    <property type="entry name" value="vWFA_dom_sf"/>
</dbReference>
<dbReference type="PANTHER" id="PTHR33608:SF7">
    <property type="entry name" value="DUF58 DOMAIN-CONTAINING PROTEIN"/>
    <property type="match status" value="1"/>
</dbReference>
<dbReference type="SUPFAM" id="SSF53300">
    <property type="entry name" value="vWA-like"/>
    <property type="match status" value="1"/>
</dbReference>